<dbReference type="Pfam" id="PF09851">
    <property type="entry name" value="SHOCT"/>
    <property type="match status" value="1"/>
</dbReference>
<keyword evidence="4" id="KW-1185">Reference proteome</keyword>
<organism evidence="3 4">
    <name type="scientific">Carboxydichorda subterranea</name>
    <dbReference type="NCBI Taxonomy" id="3109565"/>
    <lineage>
        <taxon>Bacteria</taxon>
        <taxon>Bacillati</taxon>
        <taxon>Bacillota</taxon>
        <taxon>Limnochordia</taxon>
        <taxon>Limnochordales</taxon>
        <taxon>Geochordaceae</taxon>
        <taxon>Carboxydichorda</taxon>
    </lineage>
</organism>
<dbReference type="EMBL" id="CP141615">
    <property type="protein sequence ID" value="WRP17614.1"/>
    <property type="molecule type" value="Genomic_DNA"/>
</dbReference>
<proteinExistence type="predicted"/>
<dbReference type="InterPro" id="IPR018649">
    <property type="entry name" value="SHOCT"/>
</dbReference>
<feature type="transmembrane region" description="Helical" evidence="1">
    <location>
        <begin position="18"/>
        <end position="40"/>
    </location>
</feature>
<evidence type="ECO:0000259" key="2">
    <source>
        <dbReference type="Pfam" id="PF09851"/>
    </source>
</evidence>
<keyword evidence="1" id="KW-0812">Transmembrane</keyword>
<keyword evidence="1" id="KW-0472">Membrane</keyword>
<dbReference type="Proteomes" id="UP001332192">
    <property type="component" value="Chromosome"/>
</dbReference>
<reference evidence="3 4" key="1">
    <citation type="journal article" date="2024" name="Front. Microbiol.">
        <title>Novel thermophilic genera Geochorda gen. nov. and Carboxydochorda gen. nov. from the deep terrestrial subsurface reveal the ecophysiological diversity in the class Limnochordia.</title>
        <authorList>
            <person name="Karnachuk O.V."/>
            <person name="Lukina A.P."/>
            <person name="Avakyan M.R."/>
            <person name="Kadnikov V.V."/>
            <person name="Begmatov S."/>
            <person name="Beletsky A.V."/>
            <person name="Vlasova K.G."/>
            <person name="Novikov A.A."/>
            <person name="Shcherbakova V.A."/>
            <person name="Mardanov A.V."/>
            <person name="Ravin N.V."/>
        </authorList>
    </citation>
    <scope>NUCLEOTIDE SEQUENCE [LARGE SCALE GENOMIC DNA]</scope>
    <source>
        <strain evidence="3 4">L945</strain>
    </source>
</reference>
<protein>
    <submittedName>
        <fullName evidence="3">SHOCT domain-containing protein</fullName>
    </submittedName>
</protein>
<gene>
    <name evidence="3" type="ORF">U7230_00935</name>
</gene>
<dbReference type="RefSeq" id="WP_324716884.1">
    <property type="nucleotide sequence ID" value="NZ_CP141615.1"/>
</dbReference>
<name>A0ABZ1BXY5_9FIRM</name>
<feature type="domain" description="SHOCT" evidence="2">
    <location>
        <begin position="58"/>
        <end position="83"/>
    </location>
</feature>
<accession>A0ABZ1BXY5</accession>
<sequence length="91" mass="10406">MWTWHWGGGPGVMAYGSWWIGGVMTIVFWALVIAGIVLLVRALTSPGRTWARAEESRAMAILEERFARGEITAEEFRHMRDELRQSRRSSV</sequence>
<evidence type="ECO:0000256" key="1">
    <source>
        <dbReference type="SAM" id="Phobius"/>
    </source>
</evidence>
<evidence type="ECO:0000313" key="4">
    <source>
        <dbReference type="Proteomes" id="UP001332192"/>
    </source>
</evidence>
<keyword evidence="1" id="KW-1133">Transmembrane helix</keyword>
<evidence type="ECO:0000313" key="3">
    <source>
        <dbReference type="EMBL" id="WRP17614.1"/>
    </source>
</evidence>